<comment type="caution">
    <text evidence="1">The sequence shown here is derived from an EMBL/GenBank/DDBJ whole genome shotgun (WGS) entry which is preliminary data.</text>
</comment>
<dbReference type="EMBL" id="LSZW01000057">
    <property type="protein sequence ID" value="KXK65746.1"/>
    <property type="molecule type" value="Genomic_DNA"/>
</dbReference>
<organism evidence="1 2">
    <name type="scientific">Christensenella minuta</name>
    <dbReference type="NCBI Taxonomy" id="626937"/>
    <lineage>
        <taxon>Bacteria</taxon>
        <taxon>Bacillati</taxon>
        <taxon>Bacillota</taxon>
        <taxon>Clostridia</taxon>
        <taxon>Christensenellales</taxon>
        <taxon>Christensenellaceae</taxon>
        <taxon>Christensenella</taxon>
    </lineage>
</organism>
<dbReference type="AlphaFoldDB" id="A0A136Q5B9"/>
<reference evidence="1 2" key="1">
    <citation type="submission" date="2016-02" db="EMBL/GenBank/DDBJ databases">
        <authorList>
            <person name="Wen L."/>
            <person name="He K."/>
            <person name="Yang H."/>
        </authorList>
    </citation>
    <scope>NUCLEOTIDE SEQUENCE [LARGE SCALE GENOMIC DNA]</scope>
    <source>
        <strain evidence="1 2">DSM 22607</strain>
    </source>
</reference>
<proteinExistence type="predicted"/>
<keyword evidence="2" id="KW-1185">Reference proteome</keyword>
<name>A0A136Q5B9_9FIRM</name>
<sequence>MREKTGWKHPVFLCANGMRRIRFALWMEIYPRVCYNGLQMNEGMR</sequence>
<evidence type="ECO:0000313" key="2">
    <source>
        <dbReference type="Proteomes" id="UP000070366"/>
    </source>
</evidence>
<protein>
    <submittedName>
        <fullName evidence="1">Uncharacterized protein</fullName>
    </submittedName>
</protein>
<evidence type="ECO:0000313" key="1">
    <source>
        <dbReference type="EMBL" id="KXK65746.1"/>
    </source>
</evidence>
<gene>
    <name evidence="1" type="ORF">HMPREF3293_01468</name>
</gene>
<dbReference type="Proteomes" id="UP000070366">
    <property type="component" value="Unassembled WGS sequence"/>
</dbReference>
<accession>A0A136Q5B9</accession>